<dbReference type="EMBL" id="JACTNZ010000001">
    <property type="protein sequence ID" value="KAG5566060.1"/>
    <property type="molecule type" value="Genomic_DNA"/>
</dbReference>
<accession>A0AAV6LMX4</accession>
<name>A0AAV6LMX4_9ERIC</name>
<evidence type="ECO:0000313" key="3">
    <source>
        <dbReference type="Proteomes" id="UP000823749"/>
    </source>
</evidence>
<feature type="compositionally biased region" description="Acidic residues" evidence="1">
    <location>
        <begin position="24"/>
        <end position="43"/>
    </location>
</feature>
<protein>
    <submittedName>
        <fullName evidence="2">Uncharacterized protein</fullName>
    </submittedName>
</protein>
<comment type="caution">
    <text evidence="2">The sequence shown here is derived from an EMBL/GenBank/DDBJ whole genome shotgun (WGS) entry which is preliminary data.</text>
</comment>
<dbReference type="AlphaFoldDB" id="A0AAV6LMX4"/>
<reference evidence="2" key="1">
    <citation type="submission" date="2020-08" db="EMBL/GenBank/DDBJ databases">
        <title>Plant Genome Project.</title>
        <authorList>
            <person name="Zhang R.-G."/>
        </authorList>
    </citation>
    <scope>NUCLEOTIDE SEQUENCE</scope>
    <source>
        <strain evidence="2">WSP0</strain>
        <tissue evidence="2">Leaf</tissue>
    </source>
</reference>
<gene>
    <name evidence="2" type="ORF">RHGRI_001856</name>
</gene>
<proteinExistence type="predicted"/>
<sequence length="125" mass="13793">MDNQIGGEIVSSSLNVMPISFMEPEEYNAMENPEEEEEEEEEKEMPKRVTLLLYKFKFENILLLKCFKHGRFDNSATMSGVMPSGISFSSSSSSSSGSSIALYSSGSIDEMGITFKELGTISPPI</sequence>
<dbReference type="Proteomes" id="UP000823749">
    <property type="component" value="Chromosome 1"/>
</dbReference>
<evidence type="ECO:0000313" key="2">
    <source>
        <dbReference type="EMBL" id="KAG5566060.1"/>
    </source>
</evidence>
<keyword evidence="3" id="KW-1185">Reference proteome</keyword>
<feature type="region of interest" description="Disordered" evidence="1">
    <location>
        <begin position="24"/>
        <end position="45"/>
    </location>
</feature>
<organism evidence="2 3">
    <name type="scientific">Rhododendron griersonianum</name>
    <dbReference type="NCBI Taxonomy" id="479676"/>
    <lineage>
        <taxon>Eukaryota</taxon>
        <taxon>Viridiplantae</taxon>
        <taxon>Streptophyta</taxon>
        <taxon>Embryophyta</taxon>
        <taxon>Tracheophyta</taxon>
        <taxon>Spermatophyta</taxon>
        <taxon>Magnoliopsida</taxon>
        <taxon>eudicotyledons</taxon>
        <taxon>Gunneridae</taxon>
        <taxon>Pentapetalae</taxon>
        <taxon>asterids</taxon>
        <taxon>Ericales</taxon>
        <taxon>Ericaceae</taxon>
        <taxon>Ericoideae</taxon>
        <taxon>Rhodoreae</taxon>
        <taxon>Rhododendron</taxon>
    </lineage>
</organism>
<evidence type="ECO:0000256" key="1">
    <source>
        <dbReference type="SAM" id="MobiDB-lite"/>
    </source>
</evidence>